<keyword evidence="3" id="KW-0238">DNA-binding</keyword>
<dbReference type="PRINTS" id="PR00046">
    <property type="entry name" value="SIGMA70FCT"/>
</dbReference>
<dbReference type="Pfam" id="PF04542">
    <property type="entry name" value="Sigma70_r2"/>
    <property type="match status" value="1"/>
</dbReference>
<accession>E6S8N9</accession>
<gene>
    <name evidence="9" type="ordered locus">Intca_0460</name>
</gene>
<dbReference type="PANTHER" id="PTHR30385:SF4">
    <property type="entry name" value="RNA POLYMERASE SIGMA-E FACTOR"/>
    <property type="match status" value="1"/>
</dbReference>
<dbReference type="STRING" id="710696.Intca_0460"/>
<feature type="domain" description="RNA polymerase sigma-70 region 3" evidence="6">
    <location>
        <begin position="135"/>
        <end position="202"/>
    </location>
</feature>
<dbReference type="SUPFAM" id="SSF88659">
    <property type="entry name" value="Sigma3 and sigma4 domains of RNA polymerase sigma factors"/>
    <property type="match status" value="2"/>
</dbReference>
<dbReference type="EMBL" id="CP002343">
    <property type="protein sequence ID" value="ADU47008.1"/>
    <property type="molecule type" value="Genomic_DNA"/>
</dbReference>
<evidence type="ECO:0000259" key="7">
    <source>
        <dbReference type="Pfam" id="PF04542"/>
    </source>
</evidence>
<dbReference type="GO" id="GO:0006352">
    <property type="term" value="P:DNA-templated transcription initiation"/>
    <property type="evidence" value="ECO:0007669"/>
    <property type="project" value="InterPro"/>
</dbReference>
<dbReference type="GO" id="GO:0003677">
    <property type="term" value="F:DNA binding"/>
    <property type="evidence" value="ECO:0007669"/>
    <property type="project" value="UniProtKB-KW"/>
</dbReference>
<keyword evidence="1" id="KW-0805">Transcription regulation</keyword>
<dbReference type="Gene3D" id="1.20.120.1810">
    <property type="match status" value="1"/>
</dbReference>
<feature type="domain" description="RNA polymerase sigma-70 region 2" evidence="7">
    <location>
        <begin position="54"/>
        <end position="122"/>
    </location>
</feature>
<evidence type="ECO:0000259" key="6">
    <source>
        <dbReference type="Pfam" id="PF04539"/>
    </source>
</evidence>
<dbReference type="InterPro" id="IPR000943">
    <property type="entry name" value="RNA_pol_sigma70"/>
</dbReference>
<keyword evidence="4" id="KW-0804">Transcription</keyword>
<evidence type="ECO:0000256" key="2">
    <source>
        <dbReference type="ARBA" id="ARBA00023082"/>
    </source>
</evidence>
<dbReference type="GO" id="GO:0016987">
    <property type="term" value="F:sigma factor activity"/>
    <property type="evidence" value="ECO:0007669"/>
    <property type="project" value="UniProtKB-KW"/>
</dbReference>
<feature type="domain" description="RNA polymerase sigma-70 region 4" evidence="8">
    <location>
        <begin position="218"/>
        <end position="266"/>
    </location>
</feature>
<evidence type="ECO:0000259" key="8">
    <source>
        <dbReference type="Pfam" id="PF04545"/>
    </source>
</evidence>
<evidence type="ECO:0000313" key="9">
    <source>
        <dbReference type="EMBL" id="ADU47008.1"/>
    </source>
</evidence>
<dbReference type="HOGENOM" id="CLU_014793_8_5_11"/>
<proteinExistence type="predicted"/>
<dbReference type="InterPro" id="IPR007624">
    <property type="entry name" value="RNA_pol_sigma70_r3"/>
</dbReference>
<protein>
    <submittedName>
        <fullName evidence="9">RNA polymerase, sigma 28 subunit, Sig B/F/G subfamily</fullName>
    </submittedName>
</protein>
<dbReference type="NCBIfam" id="TIGR02937">
    <property type="entry name" value="sigma70-ECF"/>
    <property type="match status" value="1"/>
</dbReference>
<reference evidence="9 10" key="1">
    <citation type="journal article" date="2010" name="Stand. Genomic Sci.">
        <title>Complete genome sequence of Intrasporangium calvum type strain (7 KIP).</title>
        <authorList>
            <person name="Del Rio T.G."/>
            <person name="Chertkov O."/>
            <person name="Yasawong M."/>
            <person name="Lucas S."/>
            <person name="Deshpande S."/>
            <person name="Cheng J.F."/>
            <person name="Detter C."/>
            <person name="Tapia R."/>
            <person name="Han C."/>
            <person name="Goodwin L."/>
            <person name="Pitluck S."/>
            <person name="Liolios K."/>
            <person name="Ivanova N."/>
            <person name="Mavromatis K."/>
            <person name="Pati A."/>
            <person name="Chen A."/>
            <person name="Palaniappan K."/>
            <person name="Land M."/>
            <person name="Hauser L."/>
            <person name="Chang Y.J."/>
            <person name="Jeffries C.D."/>
            <person name="Rohde M."/>
            <person name="Pukall R."/>
            <person name="Sikorski J."/>
            <person name="Goker M."/>
            <person name="Woyke T."/>
            <person name="Bristow J."/>
            <person name="Eisen J.A."/>
            <person name="Markowitz V."/>
            <person name="Hugenholtz P."/>
            <person name="Kyrpides N.C."/>
            <person name="Klenk H.P."/>
            <person name="Lapidus A."/>
        </authorList>
    </citation>
    <scope>NUCLEOTIDE SEQUENCE [LARGE SCALE GENOMIC DNA]</scope>
    <source>
        <strain evidence="10">ATCC 23552 / DSM 43043 / JCM 3097 / NBRC 12989 / 7 KIP</strain>
    </source>
</reference>
<dbReference type="InterPro" id="IPR013324">
    <property type="entry name" value="RNA_pol_sigma_r3/r4-like"/>
</dbReference>
<dbReference type="Proteomes" id="UP000008914">
    <property type="component" value="Chromosome"/>
</dbReference>
<keyword evidence="10" id="KW-1185">Reference proteome</keyword>
<dbReference type="OrthoDB" id="9804285at2"/>
<dbReference type="InterPro" id="IPR007627">
    <property type="entry name" value="RNA_pol_sigma70_r2"/>
</dbReference>
<dbReference type="InterPro" id="IPR036388">
    <property type="entry name" value="WH-like_DNA-bd_sf"/>
</dbReference>
<dbReference type="PANTHER" id="PTHR30385">
    <property type="entry name" value="SIGMA FACTOR F FLAGELLAR"/>
    <property type="match status" value="1"/>
</dbReference>
<dbReference type="SUPFAM" id="SSF88946">
    <property type="entry name" value="Sigma2 domain of RNA polymerase sigma factors"/>
    <property type="match status" value="1"/>
</dbReference>
<dbReference type="Pfam" id="PF04545">
    <property type="entry name" value="Sigma70_r4"/>
    <property type="match status" value="1"/>
</dbReference>
<evidence type="ECO:0000256" key="5">
    <source>
        <dbReference type="SAM" id="MobiDB-lite"/>
    </source>
</evidence>
<dbReference type="AlphaFoldDB" id="E6S8N9"/>
<dbReference type="InterPro" id="IPR014284">
    <property type="entry name" value="RNA_pol_sigma-70_dom"/>
</dbReference>
<name>E6S8N9_INTC7</name>
<evidence type="ECO:0000256" key="3">
    <source>
        <dbReference type="ARBA" id="ARBA00023125"/>
    </source>
</evidence>
<dbReference type="InterPro" id="IPR013325">
    <property type="entry name" value="RNA_pol_sigma_r2"/>
</dbReference>
<sequence length="282" mass="31497">MSRMKSVSPTSTPTPISRRRGRFVERDRKAEELLLELSRTTNCAERERLTDEIVRLHLDLCDGVAARYAGRSIPTEDLVQVARLALLVAIKRYQPGPGSSFIGYALPTISGELKRHFRDHGWMVRPPRRLQELGPVLRLAREHWEQEHGTSPTTQDLAEEVGVDPEQVSECLSAEHSYHPLSLDLTFGDDESRSLAESLAEPQDELESAADRVSLGTALSSLSQKDRELLQMRFVDGMTQKEIGLALGVSQMQVSRLVRAVLDRLRTQMGVTVDDDRSATAA</sequence>
<evidence type="ECO:0000256" key="4">
    <source>
        <dbReference type="ARBA" id="ARBA00023163"/>
    </source>
</evidence>
<dbReference type="eggNOG" id="COG1191">
    <property type="taxonomic scope" value="Bacteria"/>
</dbReference>
<dbReference type="CDD" id="cd06171">
    <property type="entry name" value="Sigma70_r4"/>
    <property type="match status" value="1"/>
</dbReference>
<dbReference type="Gene3D" id="1.10.10.10">
    <property type="entry name" value="Winged helix-like DNA-binding domain superfamily/Winged helix DNA-binding domain"/>
    <property type="match status" value="2"/>
</dbReference>
<dbReference type="KEGG" id="ica:Intca_0460"/>
<evidence type="ECO:0000313" key="10">
    <source>
        <dbReference type="Proteomes" id="UP000008914"/>
    </source>
</evidence>
<dbReference type="RefSeq" id="WP_013491329.1">
    <property type="nucleotide sequence ID" value="NC_014830.1"/>
</dbReference>
<keyword evidence="2" id="KW-0731">Sigma factor</keyword>
<evidence type="ECO:0000256" key="1">
    <source>
        <dbReference type="ARBA" id="ARBA00023015"/>
    </source>
</evidence>
<feature type="region of interest" description="Disordered" evidence="5">
    <location>
        <begin position="1"/>
        <end position="22"/>
    </location>
</feature>
<dbReference type="Pfam" id="PF04539">
    <property type="entry name" value="Sigma70_r3"/>
    <property type="match status" value="1"/>
</dbReference>
<organism evidence="9 10">
    <name type="scientific">Intrasporangium calvum (strain ATCC 23552 / DSM 43043 / JCM 3097 / NBRC 12989 / NCIMB 10167 / NRRL B-3866 / 7 KIP)</name>
    <dbReference type="NCBI Taxonomy" id="710696"/>
    <lineage>
        <taxon>Bacteria</taxon>
        <taxon>Bacillati</taxon>
        <taxon>Actinomycetota</taxon>
        <taxon>Actinomycetes</taxon>
        <taxon>Micrococcales</taxon>
        <taxon>Intrasporangiaceae</taxon>
        <taxon>Intrasporangium</taxon>
    </lineage>
</organism>
<dbReference type="InterPro" id="IPR007630">
    <property type="entry name" value="RNA_pol_sigma70_r4"/>
</dbReference>